<sequence length="97" mass="10786">MALLKLSVENAILLLILAAGARSSKMHSHFLRAVFILGRLFNVLRESESKGDPAGALFDEEASGPPASVKCLQRKSTGKFNIAIYKKGWCDHWRSWQ</sequence>
<keyword evidence="2" id="KW-1185">Reference proteome</keyword>
<dbReference type="KEGG" id="bda:FSZ17_07825"/>
<evidence type="ECO:0000313" key="2">
    <source>
        <dbReference type="Proteomes" id="UP000321555"/>
    </source>
</evidence>
<dbReference type="EMBL" id="CP042593">
    <property type="protein sequence ID" value="QED47161.1"/>
    <property type="molecule type" value="Genomic_DNA"/>
</dbReference>
<organism evidence="1 2">
    <name type="scientific">Cytobacillus dafuensis</name>
    <name type="common">Bacillus dafuensis</name>
    <dbReference type="NCBI Taxonomy" id="1742359"/>
    <lineage>
        <taxon>Bacteria</taxon>
        <taxon>Bacillati</taxon>
        <taxon>Bacillota</taxon>
        <taxon>Bacilli</taxon>
        <taxon>Bacillales</taxon>
        <taxon>Bacillaceae</taxon>
        <taxon>Cytobacillus</taxon>
    </lineage>
</organism>
<name>A0A5B8Z2P6_CYTDA</name>
<accession>A0A5B8Z2P6</accession>
<proteinExistence type="predicted"/>
<protein>
    <submittedName>
        <fullName evidence="1">Uncharacterized protein</fullName>
    </submittedName>
</protein>
<evidence type="ECO:0000313" key="1">
    <source>
        <dbReference type="EMBL" id="QED47161.1"/>
    </source>
</evidence>
<reference evidence="2" key="1">
    <citation type="submission" date="2019-08" db="EMBL/GenBank/DDBJ databases">
        <authorList>
            <person name="Zheng X."/>
        </authorList>
    </citation>
    <scope>NUCLEOTIDE SEQUENCE [LARGE SCALE GENOMIC DNA]</scope>
    <source>
        <strain evidence="2">FJAT-25496</strain>
    </source>
</reference>
<dbReference type="AlphaFoldDB" id="A0A5B8Z2P6"/>
<gene>
    <name evidence="1" type="ORF">FSZ17_07825</name>
</gene>
<dbReference type="Proteomes" id="UP000321555">
    <property type="component" value="Chromosome"/>
</dbReference>